<reference evidence="1 2" key="1">
    <citation type="submission" date="2019-06" db="EMBL/GenBank/DDBJ databases">
        <title>Sorghum-associated microbial communities from plants grown in Nebraska, USA.</title>
        <authorList>
            <person name="Schachtman D."/>
        </authorList>
    </citation>
    <scope>NUCLEOTIDE SEQUENCE [LARGE SCALE GENOMIC DNA]</scope>
    <source>
        <strain evidence="1 2">110</strain>
    </source>
</reference>
<proteinExistence type="predicted"/>
<evidence type="ECO:0000313" key="1">
    <source>
        <dbReference type="EMBL" id="TQM18499.1"/>
    </source>
</evidence>
<dbReference type="EMBL" id="VFPD01000003">
    <property type="protein sequence ID" value="TQM18499.1"/>
    <property type="molecule type" value="Genomic_DNA"/>
</dbReference>
<gene>
    <name evidence="1" type="ORF">FB551_4283</name>
</gene>
<dbReference type="Proteomes" id="UP000316437">
    <property type="component" value="Unassembled WGS sequence"/>
</dbReference>
<accession>A0A543EAI2</accession>
<evidence type="ECO:0000313" key="2">
    <source>
        <dbReference type="Proteomes" id="UP000316437"/>
    </source>
</evidence>
<keyword evidence="2" id="KW-1185">Reference proteome</keyword>
<sequence length="31" mass="3609">MKGAENSFNDLYSKPEPYIDNYQPATLNFKL</sequence>
<dbReference type="AlphaFoldDB" id="A0A543EAI2"/>
<comment type="caution">
    <text evidence="1">The sequence shown here is derived from an EMBL/GenBank/DDBJ whole genome shotgun (WGS) entry which is preliminary data.</text>
</comment>
<name>A0A543EAI2_9FLAO</name>
<protein>
    <submittedName>
        <fullName evidence="1">Uncharacterized protein</fullName>
    </submittedName>
</protein>
<organism evidence="1 2">
    <name type="scientific">Chryseobacterium aquifrigidense</name>
    <dbReference type="NCBI Taxonomy" id="558021"/>
    <lineage>
        <taxon>Bacteria</taxon>
        <taxon>Pseudomonadati</taxon>
        <taxon>Bacteroidota</taxon>
        <taxon>Flavobacteriia</taxon>
        <taxon>Flavobacteriales</taxon>
        <taxon>Weeksellaceae</taxon>
        <taxon>Chryseobacterium group</taxon>
        <taxon>Chryseobacterium</taxon>
    </lineage>
</organism>